<protein>
    <submittedName>
        <fullName evidence="1">Uncharacterized protein</fullName>
    </submittedName>
</protein>
<evidence type="ECO:0000313" key="2">
    <source>
        <dbReference type="Proteomes" id="UP000488956"/>
    </source>
</evidence>
<dbReference type="EMBL" id="QXFX01002566">
    <property type="protein sequence ID" value="KAE9075750.1"/>
    <property type="molecule type" value="Genomic_DNA"/>
</dbReference>
<evidence type="ECO:0000313" key="1">
    <source>
        <dbReference type="EMBL" id="KAE9075750.1"/>
    </source>
</evidence>
<accession>A0A6G0K478</accession>
<organism evidence="1 2">
    <name type="scientific">Phytophthora fragariae</name>
    <dbReference type="NCBI Taxonomy" id="53985"/>
    <lineage>
        <taxon>Eukaryota</taxon>
        <taxon>Sar</taxon>
        <taxon>Stramenopiles</taxon>
        <taxon>Oomycota</taxon>
        <taxon>Peronosporomycetes</taxon>
        <taxon>Peronosporales</taxon>
        <taxon>Peronosporaceae</taxon>
        <taxon>Phytophthora</taxon>
    </lineage>
</organism>
<sequence>MAIMVDTIPQAVAVLLYKNMHLPIEDVSDFGDGLDMNPATEDTLMQQMLPLLQQTQEFVEQRQQEPNL</sequence>
<reference evidence="1 2" key="1">
    <citation type="submission" date="2018-09" db="EMBL/GenBank/DDBJ databases">
        <title>Genomic investigation of the strawberry pathogen Phytophthora fragariae indicates pathogenicity is determined by transcriptional variation in three key races.</title>
        <authorList>
            <person name="Adams T.M."/>
            <person name="Armitage A.D."/>
            <person name="Sobczyk M.K."/>
            <person name="Bates H.J."/>
            <person name="Dunwell J.M."/>
            <person name="Nellist C.F."/>
            <person name="Harrison R.J."/>
        </authorList>
    </citation>
    <scope>NUCLEOTIDE SEQUENCE [LARGE SCALE GENOMIC DNA]</scope>
    <source>
        <strain evidence="1 2">ONT-3</strain>
    </source>
</reference>
<dbReference type="AlphaFoldDB" id="A0A6G0K478"/>
<dbReference type="Proteomes" id="UP000488956">
    <property type="component" value="Unassembled WGS sequence"/>
</dbReference>
<proteinExistence type="predicted"/>
<name>A0A6G0K478_9STRA</name>
<gene>
    <name evidence="1" type="ORF">PF010_g24180</name>
</gene>
<comment type="caution">
    <text evidence="1">The sequence shown here is derived from an EMBL/GenBank/DDBJ whole genome shotgun (WGS) entry which is preliminary data.</text>
</comment>